<evidence type="ECO:0000256" key="2">
    <source>
        <dbReference type="ARBA" id="ARBA00007441"/>
    </source>
</evidence>
<gene>
    <name evidence="8" type="ORF">FHU31_001848</name>
</gene>
<dbReference type="PROSITE" id="PS00105">
    <property type="entry name" value="AA_TRANSFER_CLASS_1"/>
    <property type="match status" value="1"/>
</dbReference>
<dbReference type="SUPFAM" id="SSF53383">
    <property type="entry name" value="PLP-dependent transferases"/>
    <property type="match status" value="1"/>
</dbReference>
<dbReference type="InterPro" id="IPR015422">
    <property type="entry name" value="PyrdxlP-dep_Trfase_small"/>
</dbReference>
<dbReference type="InterPro" id="IPR015424">
    <property type="entry name" value="PyrdxlP-dep_Trfase"/>
</dbReference>
<comment type="similarity">
    <text evidence="2 6">Belongs to the class-I pyridoxal-phosphate-dependent aminotransferase family.</text>
</comment>
<dbReference type="GO" id="GO:0030170">
    <property type="term" value="F:pyridoxal phosphate binding"/>
    <property type="evidence" value="ECO:0007669"/>
    <property type="project" value="InterPro"/>
</dbReference>
<evidence type="ECO:0000313" key="9">
    <source>
        <dbReference type="Proteomes" id="UP000547444"/>
    </source>
</evidence>
<evidence type="ECO:0000256" key="1">
    <source>
        <dbReference type="ARBA" id="ARBA00001933"/>
    </source>
</evidence>
<evidence type="ECO:0000256" key="4">
    <source>
        <dbReference type="ARBA" id="ARBA00022679"/>
    </source>
</evidence>
<sequence length="401" mass="42541">MRTPLSNRVAGIRPSATLAIDARAKALAAAGEPVVNFGAGEPDFATPAHIVTAAVAACTRRSSHSYSPAGGLPELREAVCEKTRRDSGLSMMPEQVLVTNGGKQAVYEALAALVDVGDEVIIPAPFWTTYPEIVHMFGGSPVVIPTDDTTGFKVSVSQLDDAHSSRTKVLIFCSPSNPTGAVYTPDEVRAIGQWCLDNDVWVLTDEIYEHLYYGASVPASMPVLVPDLADRCVVINGVSKAYAMTGWRVGWLLGPPDIVRGATALQSHATSNVANVSQYAALAALTGDQTCVGDMRSAFHRRRDVIVEMLSATHGVDCPTPEGAFYAFASVKRLLGTVIAGRRVRSSAELADVILDEVRVAATPGEAFGSPGYLRFSYALCDADLTSGIGRLQHLLVDQPA</sequence>
<evidence type="ECO:0000256" key="5">
    <source>
        <dbReference type="ARBA" id="ARBA00022898"/>
    </source>
</evidence>
<evidence type="ECO:0000259" key="7">
    <source>
        <dbReference type="Pfam" id="PF00155"/>
    </source>
</evidence>
<protein>
    <recommendedName>
        <fullName evidence="6">Aminotransferase</fullName>
        <ecNumber evidence="6">2.6.1.-</ecNumber>
    </recommendedName>
</protein>
<dbReference type="PANTHER" id="PTHR46383">
    <property type="entry name" value="ASPARTATE AMINOTRANSFERASE"/>
    <property type="match status" value="1"/>
</dbReference>
<dbReference type="EMBL" id="JAANOW010000001">
    <property type="protein sequence ID" value="NIH94892.1"/>
    <property type="molecule type" value="Genomic_DNA"/>
</dbReference>
<reference evidence="8 9" key="1">
    <citation type="submission" date="2020-03" db="EMBL/GenBank/DDBJ databases">
        <title>Sequencing the genomes of 1000 actinobacteria strains.</title>
        <authorList>
            <person name="Klenk H.-P."/>
        </authorList>
    </citation>
    <scope>NUCLEOTIDE SEQUENCE [LARGE SCALE GENOMIC DNA]</scope>
    <source>
        <strain evidence="8 9">DSM 44556</strain>
    </source>
</reference>
<comment type="cofactor">
    <cofactor evidence="1 6">
        <name>pyridoxal 5'-phosphate</name>
        <dbReference type="ChEBI" id="CHEBI:597326"/>
    </cofactor>
</comment>
<dbReference type="Proteomes" id="UP000547444">
    <property type="component" value="Unassembled WGS sequence"/>
</dbReference>
<dbReference type="Gene3D" id="3.40.640.10">
    <property type="entry name" value="Type I PLP-dependent aspartate aminotransferase-like (Major domain)"/>
    <property type="match status" value="1"/>
</dbReference>
<name>A0A7X5TY65_9MYCO</name>
<proteinExistence type="inferred from homology"/>
<keyword evidence="9" id="KW-1185">Reference proteome</keyword>
<keyword evidence="5" id="KW-0663">Pyridoxal phosphate</keyword>
<organism evidence="8 9">
    <name type="scientific">Mycolicibacterium fluoranthenivorans</name>
    <dbReference type="NCBI Taxonomy" id="258505"/>
    <lineage>
        <taxon>Bacteria</taxon>
        <taxon>Bacillati</taxon>
        <taxon>Actinomycetota</taxon>
        <taxon>Actinomycetes</taxon>
        <taxon>Mycobacteriales</taxon>
        <taxon>Mycobacteriaceae</taxon>
        <taxon>Mycolicibacterium</taxon>
    </lineage>
</organism>
<dbReference type="InterPro" id="IPR004839">
    <property type="entry name" value="Aminotransferase_I/II_large"/>
</dbReference>
<dbReference type="Pfam" id="PF00155">
    <property type="entry name" value="Aminotran_1_2"/>
    <property type="match status" value="1"/>
</dbReference>
<dbReference type="FunFam" id="3.40.640.10:FF:000033">
    <property type="entry name" value="Aspartate aminotransferase"/>
    <property type="match status" value="1"/>
</dbReference>
<evidence type="ECO:0000256" key="3">
    <source>
        <dbReference type="ARBA" id="ARBA00022576"/>
    </source>
</evidence>
<dbReference type="CDD" id="cd00609">
    <property type="entry name" value="AAT_like"/>
    <property type="match status" value="1"/>
</dbReference>
<dbReference type="PANTHER" id="PTHR46383:SF1">
    <property type="entry name" value="ASPARTATE AMINOTRANSFERASE"/>
    <property type="match status" value="1"/>
</dbReference>
<keyword evidence="4 6" id="KW-0808">Transferase</keyword>
<evidence type="ECO:0000313" key="8">
    <source>
        <dbReference type="EMBL" id="NIH94892.1"/>
    </source>
</evidence>
<comment type="caution">
    <text evidence="8">The sequence shown here is derived from an EMBL/GenBank/DDBJ whole genome shotgun (WGS) entry which is preliminary data.</text>
</comment>
<feature type="domain" description="Aminotransferase class I/classII large" evidence="7">
    <location>
        <begin position="33"/>
        <end position="385"/>
    </location>
</feature>
<dbReference type="InterPro" id="IPR015421">
    <property type="entry name" value="PyrdxlP-dep_Trfase_major"/>
</dbReference>
<dbReference type="EC" id="2.6.1.-" evidence="6"/>
<evidence type="ECO:0000256" key="6">
    <source>
        <dbReference type="RuleBase" id="RU000481"/>
    </source>
</evidence>
<dbReference type="Gene3D" id="3.90.1150.10">
    <property type="entry name" value="Aspartate Aminotransferase, domain 1"/>
    <property type="match status" value="1"/>
</dbReference>
<keyword evidence="3 6" id="KW-0032">Aminotransferase</keyword>
<dbReference type="GO" id="GO:0006520">
    <property type="term" value="P:amino acid metabolic process"/>
    <property type="evidence" value="ECO:0007669"/>
    <property type="project" value="InterPro"/>
</dbReference>
<dbReference type="InterPro" id="IPR050596">
    <property type="entry name" value="AspAT/PAT-like"/>
</dbReference>
<accession>A0A7X5TY65</accession>
<dbReference type="AlphaFoldDB" id="A0A7X5TY65"/>
<dbReference type="GO" id="GO:0008483">
    <property type="term" value="F:transaminase activity"/>
    <property type="evidence" value="ECO:0007669"/>
    <property type="project" value="UniProtKB-KW"/>
</dbReference>
<dbReference type="InterPro" id="IPR004838">
    <property type="entry name" value="NHTrfase_class1_PyrdxlP-BS"/>
</dbReference>